<proteinExistence type="predicted"/>
<accession>A0A9C9ELX6</accession>
<sequence>MKVILVTGSEGFVGSHLVKALKEDLFKIIPTCYPLLASKVESCIPLDILNLEMVKEVVKSYEPDIIFHLAGISSVSKSFRDPPLTYNTNVIGTVNLLEAAKSLKKKMRFIFVSSCEVYGGGKRISEKAEVVLKNPYAISKYAAELICRNSSLDGIEWIILRPFTHTGPGQTKDFVLPTIAFQIAEIEKGRRPPLIELGNIDARREFINIRDVIRAYQLAIEKAKPANIYNISSNKGYTISEALEIFRRISKVKFEVKTDSAKMRKTDIPVLVGNGSKFSKLSGWKPRIKFEKTIEDLLNYWRAKI</sequence>
<reference evidence="2" key="1">
    <citation type="journal article" date="2020" name="mSystems">
        <title>Genome- and Community-Level Interaction Insights into Carbon Utilization and Element Cycling Functions of Hydrothermarchaeota in Hydrothermal Sediment.</title>
        <authorList>
            <person name="Zhou Z."/>
            <person name="Liu Y."/>
            <person name="Xu W."/>
            <person name="Pan J."/>
            <person name="Luo Z.H."/>
            <person name="Li M."/>
        </authorList>
    </citation>
    <scope>NUCLEOTIDE SEQUENCE</scope>
    <source>
        <strain evidence="2">HyVt-388</strain>
    </source>
</reference>
<evidence type="ECO:0000259" key="1">
    <source>
        <dbReference type="Pfam" id="PF16363"/>
    </source>
</evidence>
<dbReference type="InterPro" id="IPR016040">
    <property type="entry name" value="NAD(P)-bd_dom"/>
</dbReference>
<dbReference type="Gene3D" id="3.40.50.720">
    <property type="entry name" value="NAD(P)-binding Rossmann-like Domain"/>
    <property type="match status" value="1"/>
</dbReference>
<feature type="domain" description="NAD(P)-binding" evidence="1">
    <location>
        <begin position="5"/>
        <end position="296"/>
    </location>
</feature>
<organism evidence="2 3">
    <name type="scientific">candidate division WOR-3 bacterium</name>
    <dbReference type="NCBI Taxonomy" id="2052148"/>
    <lineage>
        <taxon>Bacteria</taxon>
        <taxon>Bacteria division WOR-3</taxon>
    </lineage>
</organism>
<comment type="caution">
    <text evidence="2">The sequence shown here is derived from an EMBL/GenBank/DDBJ whole genome shotgun (WGS) entry which is preliminary data.</text>
</comment>
<evidence type="ECO:0000313" key="3">
    <source>
        <dbReference type="Proteomes" id="UP000885826"/>
    </source>
</evidence>
<name>A0A9C9ELX6_UNCW3</name>
<dbReference type="Gene3D" id="3.90.25.10">
    <property type="entry name" value="UDP-galactose 4-epimerase, domain 1"/>
    <property type="match status" value="1"/>
</dbReference>
<dbReference type="Pfam" id="PF16363">
    <property type="entry name" value="GDP_Man_Dehyd"/>
    <property type="match status" value="1"/>
</dbReference>
<dbReference type="SUPFAM" id="SSF51735">
    <property type="entry name" value="NAD(P)-binding Rossmann-fold domains"/>
    <property type="match status" value="1"/>
</dbReference>
<gene>
    <name evidence="2" type="ORF">ENI34_05465</name>
</gene>
<dbReference type="EMBL" id="DRIG01000060">
    <property type="protein sequence ID" value="HEC78578.1"/>
    <property type="molecule type" value="Genomic_DNA"/>
</dbReference>
<evidence type="ECO:0000313" key="2">
    <source>
        <dbReference type="EMBL" id="HEC78578.1"/>
    </source>
</evidence>
<dbReference type="InterPro" id="IPR036291">
    <property type="entry name" value="NAD(P)-bd_dom_sf"/>
</dbReference>
<dbReference type="PANTHER" id="PTHR43000">
    <property type="entry name" value="DTDP-D-GLUCOSE 4,6-DEHYDRATASE-RELATED"/>
    <property type="match status" value="1"/>
</dbReference>
<protein>
    <submittedName>
        <fullName evidence="2">NAD-dependent epimerase/dehydratase family protein</fullName>
    </submittedName>
</protein>
<dbReference type="Proteomes" id="UP000885826">
    <property type="component" value="Unassembled WGS sequence"/>
</dbReference>
<dbReference type="AlphaFoldDB" id="A0A9C9ELX6"/>